<dbReference type="InterPro" id="IPR052530">
    <property type="entry name" value="NAD(P)H_nitroreductase"/>
</dbReference>
<evidence type="ECO:0000256" key="2">
    <source>
        <dbReference type="ARBA" id="ARBA00022630"/>
    </source>
</evidence>
<name>A4G2F2_HERAR</name>
<evidence type="ECO:0000256" key="8">
    <source>
        <dbReference type="PIRSR" id="PIRSR000232-1"/>
    </source>
</evidence>
<dbReference type="KEGG" id="har:HEAR0477"/>
<dbReference type="STRING" id="204773.HEAR0477"/>
<evidence type="ECO:0000256" key="6">
    <source>
        <dbReference type="ARBA" id="ARBA00023027"/>
    </source>
</evidence>
<organism evidence="10 11">
    <name type="scientific">Herminiimonas arsenicoxydans</name>
    <dbReference type="NCBI Taxonomy" id="204773"/>
    <lineage>
        <taxon>Bacteria</taxon>
        <taxon>Pseudomonadati</taxon>
        <taxon>Pseudomonadota</taxon>
        <taxon>Betaproteobacteria</taxon>
        <taxon>Burkholderiales</taxon>
        <taxon>Oxalobacteraceae</taxon>
        <taxon>Herminiimonas</taxon>
    </lineage>
</organism>
<evidence type="ECO:0000256" key="5">
    <source>
        <dbReference type="ARBA" id="ARBA00023002"/>
    </source>
</evidence>
<evidence type="ECO:0000256" key="4">
    <source>
        <dbReference type="ARBA" id="ARBA00022857"/>
    </source>
</evidence>
<keyword evidence="11" id="KW-1185">Reference proteome</keyword>
<feature type="binding site" description="in other chain" evidence="8">
    <location>
        <begin position="153"/>
        <end position="155"/>
    </location>
    <ligand>
        <name>FMN</name>
        <dbReference type="ChEBI" id="CHEBI:58210"/>
        <note>ligand shared between dimeric partners</note>
    </ligand>
</feature>
<dbReference type="OrthoDB" id="9804207at2"/>
<dbReference type="EC" id="1.-.-.-" evidence="7"/>
<evidence type="ECO:0000256" key="1">
    <source>
        <dbReference type="ARBA" id="ARBA00007118"/>
    </source>
</evidence>
<evidence type="ECO:0000256" key="7">
    <source>
        <dbReference type="PIRNR" id="PIRNR000232"/>
    </source>
</evidence>
<dbReference type="GO" id="GO:0016491">
    <property type="term" value="F:oxidoreductase activity"/>
    <property type="evidence" value="ECO:0007669"/>
    <property type="project" value="UniProtKB-UniRule"/>
</dbReference>
<dbReference type="EMBL" id="CU207211">
    <property type="protein sequence ID" value="CAL60689.1"/>
    <property type="molecule type" value="Genomic_DNA"/>
</dbReference>
<feature type="binding site" evidence="8">
    <location>
        <position position="61"/>
    </location>
    <ligand>
        <name>FMN</name>
        <dbReference type="ChEBI" id="CHEBI:58210"/>
        <note>ligand shared between dimeric partners</note>
    </ligand>
</feature>
<keyword evidence="2 7" id="KW-0285">Flavoprotein</keyword>
<feature type="binding site" description="in other chain" evidence="8">
    <location>
        <begin position="30"/>
        <end position="32"/>
    </location>
    <ligand>
        <name>FMN</name>
        <dbReference type="ChEBI" id="CHEBI:58210"/>
        <note>ligand shared between dimeric partners</note>
    </ligand>
</feature>
<comment type="similarity">
    <text evidence="1 7">Belongs to the nitroreductase family.</text>
</comment>
<evidence type="ECO:0000313" key="10">
    <source>
        <dbReference type="EMBL" id="CAL60689.1"/>
    </source>
</evidence>
<dbReference type="PANTHER" id="PTHR43821">
    <property type="entry name" value="NAD(P)H NITROREDUCTASE YDJA-RELATED"/>
    <property type="match status" value="1"/>
</dbReference>
<accession>A4G2F2</accession>
<dbReference type="CDD" id="cd02135">
    <property type="entry name" value="YdjA-like"/>
    <property type="match status" value="1"/>
</dbReference>
<keyword evidence="4 7" id="KW-0521">NADP</keyword>
<gene>
    <name evidence="10" type="primary">aoxC</name>
    <name evidence="10" type="ordered locus">HEAR0477</name>
</gene>
<evidence type="ECO:0000259" key="9">
    <source>
        <dbReference type="Pfam" id="PF00881"/>
    </source>
</evidence>
<dbReference type="InterPro" id="IPR026021">
    <property type="entry name" value="YdjA-like"/>
</dbReference>
<dbReference type="PANTHER" id="PTHR43821:SF1">
    <property type="entry name" value="NAD(P)H NITROREDUCTASE YDJA-RELATED"/>
    <property type="match status" value="1"/>
</dbReference>
<feature type="binding site" evidence="8">
    <location>
        <position position="57"/>
    </location>
    <ligand>
        <name>FMN</name>
        <dbReference type="ChEBI" id="CHEBI:58210"/>
        <note>ligand shared between dimeric partners</note>
    </ligand>
</feature>
<feature type="domain" description="Nitroreductase" evidence="9">
    <location>
        <begin position="36"/>
        <end position="182"/>
    </location>
</feature>
<dbReference type="eggNOG" id="COG0778">
    <property type="taxonomic scope" value="Bacteria"/>
</dbReference>
<dbReference type="Proteomes" id="UP000006697">
    <property type="component" value="Chromosome"/>
</dbReference>
<dbReference type="InterPro" id="IPR029479">
    <property type="entry name" value="Nitroreductase"/>
</dbReference>
<dbReference type="HOGENOM" id="CLU_070764_5_0_4"/>
<dbReference type="AlphaFoldDB" id="A4G2F2"/>
<evidence type="ECO:0000256" key="3">
    <source>
        <dbReference type="ARBA" id="ARBA00022643"/>
    </source>
</evidence>
<protein>
    <recommendedName>
        <fullName evidence="7">Putative NAD(P)H nitroreductase</fullName>
        <ecNumber evidence="7">1.-.-.-</ecNumber>
    </recommendedName>
</protein>
<dbReference type="InterPro" id="IPR000415">
    <property type="entry name" value="Nitroreductase-like"/>
</dbReference>
<comment type="cofactor">
    <cofactor evidence="8">
        <name>FMN</name>
        <dbReference type="ChEBI" id="CHEBI:58210"/>
    </cofactor>
    <text evidence="8">Binds 1 FMN per subunit.</text>
</comment>
<keyword evidence="5 7" id="KW-0560">Oxidoreductase</keyword>
<keyword evidence="6 7" id="KW-0520">NAD</keyword>
<dbReference type="Gene3D" id="3.40.109.10">
    <property type="entry name" value="NADH Oxidase"/>
    <property type="match status" value="1"/>
</dbReference>
<reference evidence="10 11" key="1">
    <citation type="journal article" date="2007" name="PLoS Genet.">
        <title>A tale of two oxidation states: bacterial colonization of arsenic-rich environments.</title>
        <authorList>
            <person name="Muller D."/>
            <person name="Medigue C."/>
            <person name="Koechler S."/>
            <person name="Barbe V."/>
            <person name="Barakat M."/>
            <person name="Talla E."/>
            <person name="Bonnefoy V."/>
            <person name="Krin E."/>
            <person name="Arsene-Ploetze F."/>
            <person name="Carapito C."/>
            <person name="Chandler M."/>
            <person name="Cournoyer B."/>
            <person name="Cruveiller S."/>
            <person name="Dossat C."/>
            <person name="Duval S."/>
            <person name="Heymann M."/>
            <person name="Leize E."/>
            <person name="Lieutaud A."/>
            <person name="Lievremont D."/>
            <person name="Makita Y."/>
            <person name="Mangenot S."/>
            <person name="Nitschke W."/>
            <person name="Ortet P."/>
            <person name="Perdrial N."/>
            <person name="Schoepp B."/>
            <person name="Siguier N."/>
            <person name="Simeonova D.D."/>
            <person name="Rouy Z."/>
            <person name="Segurens B."/>
            <person name="Turlin E."/>
            <person name="Vallenet D."/>
            <person name="Van Dorsselaer A."/>
            <person name="Weiss S."/>
            <person name="Weissenbach J."/>
            <person name="Lett M.C."/>
            <person name="Danchin A."/>
            <person name="Bertin P.N."/>
        </authorList>
    </citation>
    <scope>NUCLEOTIDE SEQUENCE [LARGE SCALE GENOMIC DNA]</scope>
    <source>
        <strain evidence="11">ULPAs1</strain>
    </source>
</reference>
<keyword evidence="3 7" id="KW-0288">FMN</keyword>
<proteinExistence type="inferred from homology"/>
<dbReference type="Pfam" id="PF00881">
    <property type="entry name" value="Nitroreductase"/>
    <property type="match status" value="1"/>
</dbReference>
<dbReference type="PIRSF" id="PIRSF000232">
    <property type="entry name" value="YdjA"/>
    <property type="match status" value="1"/>
</dbReference>
<sequence length="203" mass="22354">METSPVFTMHMSNSQLLIPPDAVISHLMTRFSMGIKYLVEPGPNEVQLRQIAQIALRAPDHGELIPFRLCVVQGHGRERLADLFETYARLNGKNDEACSIERERALRAPISIAIIGKVIEHHQVPVHEQWTCIGGAVTNILNAVHLMGFAGKMLSGDKVRDPSIAAAFCENGETLLGWISIGTPTKPLGTCREKSVDTILSFF</sequence>
<evidence type="ECO:0000313" key="11">
    <source>
        <dbReference type="Proteomes" id="UP000006697"/>
    </source>
</evidence>
<dbReference type="SUPFAM" id="SSF55469">
    <property type="entry name" value="FMN-dependent nitroreductase-like"/>
    <property type="match status" value="1"/>
</dbReference>